<feature type="domain" description="SbsA Ig-like" evidence="2">
    <location>
        <begin position="435"/>
        <end position="539"/>
    </location>
</feature>
<reference evidence="3" key="1">
    <citation type="submission" date="2022-12" db="EMBL/GenBank/DDBJ databases">
        <title>Reclassification of two methanogenic archaea species isolated from the Kolyma lowland permafrost.</title>
        <authorList>
            <person name="Trubitsyn V.E."/>
            <person name="Rivkina E.M."/>
            <person name="Shcherbakova V.A."/>
        </authorList>
    </citation>
    <scope>NUCLEOTIDE SEQUENCE</scope>
    <source>
        <strain evidence="3">M2</strain>
        <strain evidence="4">MK4</strain>
    </source>
</reference>
<dbReference type="Pfam" id="PF13205">
    <property type="entry name" value="Big_5"/>
    <property type="match status" value="3"/>
</dbReference>
<dbReference type="EMBL" id="JAPVER010000020">
    <property type="protein sequence ID" value="MCZ3366943.1"/>
    <property type="molecule type" value="Genomic_DNA"/>
</dbReference>
<comment type="caution">
    <text evidence="3">The sequence shown here is derived from an EMBL/GenBank/DDBJ whole genome shotgun (WGS) entry which is preliminary data.</text>
</comment>
<dbReference type="InterPro" id="IPR013783">
    <property type="entry name" value="Ig-like_fold"/>
</dbReference>
<keyword evidence="1" id="KW-0732">Signal</keyword>
<evidence type="ECO:0000313" key="5">
    <source>
        <dbReference type="Proteomes" id="UP001068021"/>
    </source>
</evidence>
<dbReference type="Proteomes" id="UP001074446">
    <property type="component" value="Unassembled WGS sequence"/>
</dbReference>
<dbReference type="Gene3D" id="2.60.40.1220">
    <property type="match status" value="1"/>
</dbReference>
<evidence type="ECO:0000313" key="3">
    <source>
        <dbReference type="EMBL" id="MCZ3366943.1"/>
    </source>
</evidence>
<evidence type="ECO:0000259" key="2">
    <source>
        <dbReference type="Pfam" id="PF13205"/>
    </source>
</evidence>
<feature type="domain" description="SbsA Ig-like" evidence="2">
    <location>
        <begin position="252"/>
        <end position="352"/>
    </location>
</feature>
<dbReference type="InterPro" id="IPR008964">
    <property type="entry name" value="Invasin/intimin_cell_adhesion"/>
</dbReference>
<evidence type="ECO:0000256" key="1">
    <source>
        <dbReference type="ARBA" id="ARBA00022729"/>
    </source>
</evidence>
<dbReference type="EMBL" id="JAPVES010000030">
    <property type="protein sequence ID" value="MCZ3373910.1"/>
    <property type="molecule type" value="Genomic_DNA"/>
</dbReference>
<dbReference type="AlphaFoldDB" id="A0A9E5DL35"/>
<accession>A0A9E5DL35</accession>
<organism evidence="3 5">
    <name type="scientific">Methanobacterium veterum</name>
    <dbReference type="NCBI Taxonomy" id="408577"/>
    <lineage>
        <taxon>Archaea</taxon>
        <taxon>Methanobacteriati</taxon>
        <taxon>Methanobacteriota</taxon>
        <taxon>Methanomada group</taxon>
        <taxon>Methanobacteria</taxon>
        <taxon>Methanobacteriales</taxon>
        <taxon>Methanobacteriaceae</taxon>
        <taxon>Methanobacterium</taxon>
    </lineage>
</organism>
<evidence type="ECO:0000313" key="4">
    <source>
        <dbReference type="EMBL" id="MCZ3373910.1"/>
    </source>
</evidence>
<proteinExistence type="predicted"/>
<dbReference type="Gene3D" id="2.60.40.10">
    <property type="entry name" value="Immunoglobulins"/>
    <property type="match status" value="1"/>
</dbReference>
<protein>
    <submittedName>
        <fullName evidence="3">Ig-like domain-containing protein</fullName>
    </submittedName>
</protein>
<gene>
    <name evidence="4" type="ORF">O3H35_14760</name>
    <name evidence="3" type="ORF">O3H54_13735</name>
</gene>
<dbReference type="Proteomes" id="UP001068021">
    <property type="component" value="Unassembled WGS sequence"/>
</dbReference>
<name>A0A9E5DL35_9EURY</name>
<feature type="domain" description="SbsA Ig-like" evidence="2">
    <location>
        <begin position="150"/>
        <end position="250"/>
    </location>
</feature>
<keyword evidence="5" id="KW-1185">Reference proteome</keyword>
<dbReference type="SUPFAM" id="SSF49373">
    <property type="entry name" value="Invasin/intimin cell-adhesion fragments"/>
    <property type="match status" value="1"/>
</dbReference>
<dbReference type="InterPro" id="IPR014755">
    <property type="entry name" value="Cu-Rt/internalin_Ig-like"/>
</dbReference>
<dbReference type="RefSeq" id="WP_048080685.1">
    <property type="nucleotide sequence ID" value="NZ_JAPVER010000020.1"/>
</dbReference>
<sequence>MNVHFCQIVGNLIAGNARDIYNSSGSVNVEYNWWGSNDGPSAERIYGVTVSKWLVLTINKDHAIVKANGLSTITADLLHDNDGNYIDPNLGHVPDGITVNFNTNLGTIGSLSSLFNGIAQSTLSGGVISGVASVSAAVNSQTVNTLVTVDAVPPTVSSIDPVNKAKIKIVNKEIKIIFSELIQAGGTYGAISVTGPYGPISITKSISGTVLTLTPTSNYVDGIYSVNIPAGAVTDLVGNDLASALDSTFTVDTIAPTVSSNDPSNNAKIKATDKAITITFSEPIQAGSAYDSISIIGPSGAVSVTKNIKGNVLTITPISSYINGNYTVNIPVNAVTDLVGNGLESAFTSSFTVDTVSPVVTAAPNSGLSNSTINVVISSEKDATINYRINSGSWHTFTGSGKISISNVGTNKLEFYAVDRAGNPSAHKICSYTIDKTAPKVAATSPKNGAAGVSRTATISIRLSENILKSSNWSKIYIKNLKTCAKYKITAWVSGNHLYIKTNSKRAAYTWYQVYIPAAAIKDSAGNNLAATYAFKFKTGKY</sequence>
<dbReference type="InterPro" id="IPR032812">
    <property type="entry name" value="SbsA_Ig"/>
</dbReference>